<name>A0A7H8NA41_9ACTN</name>
<proteinExistence type="predicted"/>
<evidence type="ECO:0000313" key="3">
    <source>
        <dbReference type="EMBL" id="QKW51399.1"/>
    </source>
</evidence>
<dbReference type="GO" id="GO:0016757">
    <property type="term" value="F:glycosyltransferase activity"/>
    <property type="evidence" value="ECO:0007669"/>
    <property type="project" value="InterPro"/>
</dbReference>
<gene>
    <name evidence="3" type="ORF">HUT08_19755</name>
</gene>
<dbReference type="Pfam" id="PF00534">
    <property type="entry name" value="Glycos_transf_1"/>
    <property type="match status" value="1"/>
</dbReference>
<evidence type="ECO:0000259" key="2">
    <source>
        <dbReference type="Pfam" id="PF00534"/>
    </source>
</evidence>
<dbReference type="Gene3D" id="3.40.50.2000">
    <property type="entry name" value="Glycogen Phosphorylase B"/>
    <property type="match status" value="2"/>
</dbReference>
<dbReference type="EMBL" id="CP054929">
    <property type="protein sequence ID" value="QKW51399.1"/>
    <property type="molecule type" value="Genomic_DNA"/>
</dbReference>
<dbReference type="PANTHER" id="PTHR45947">
    <property type="entry name" value="SULFOQUINOVOSYL TRANSFERASE SQD2"/>
    <property type="match status" value="1"/>
</dbReference>
<dbReference type="Proteomes" id="UP000509303">
    <property type="component" value="Chromosome"/>
</dbReference>
<reference evidence="3 4" key="1">
    <citation type="submission" date="2020-06" db="EMBL/GenBank/DDBJ databases">
        <title>Genome mining for natural products.</title>
        <authorList>
            <person name="Zhang B."/>
            <person name="Shi J."/>
            <person name="Ge H."/>
        </authorList>
    </citation>
    <scope>NUCLEOTIDE SEQUENCE [LARGE SCALE GENOMIC DNA]</scope>
    <source>
        <strain evidence="3 4">NA00687</strain>
    </source>
</reference>
<evidence type="ECO:0000313" key="4">
    <source>
        <dbReference type="Proteomes" id="UP000509303"/>
    </source>
</evidence>
<keyword evidence="1 3" id="KW-0808">Transferase</keyword>
<dbReference type="InterPro" id="IPR001296">
    <property type="entry name" value="Glyco_trans_1"/>
</dbReference>
<sequence>MLHVLSALRQFVHLRENHVGPPELRLLLWPQAGVGGEVDHELPARAHRLGQGVYLLDGGDRALLGGLLARPLDPAGVPADQLVIGRSLHDGAQQPVRLRDGGRALPGTAVASQCLQPLGTPGPHARRRDLVQVHEAKVGRRCNRSSRRYSSSVVAARSRSSTHCSSYSSKLTAPASGLVQSPRVRSASIWESQIKGVHALTTVPAVELSVAAPRTEFHALTPLLRRIGSHVRYLGWLRRPQLWKAFADHDALVTPSTTLEAMGLVALEAQACGLPVLYQPVPGLNEALAATGMATDFTTPAALARDLDRLRKTPGLLPALQAVGRTNAARYPLSTTAAALTELGQQIA</sequence>
<organism evidence="3 4">
    <name type="scientific">Streptomyces buecherae</name>
    <dbReference type="NCBI Taxonomy" id="2763006"/>
    <lineage>
        <taxon>Bacteria</taxon>
        <taxon>Bacillati</taxon>
        <taxon>Actinomycetota</taxon>
        <taxon>Actinomycetes</taxon>
        <taxon>Kitasatosporales</taxon>
        <taxon>Streptomycetaceae</taxon>
        <taxon>Streptomyces</taxon>
    </lineage>
</organism>
<feature type="domain" description="Glycosyl transferase family 1" evidence="2">
    <location>
        <begin position="226"/>
        <end position="314"/>
    </location>
</feature>
<accession>A0A7H8NA41</accession>
<dbReference type="PANTHER" id="PTHR45947:SF3">
    <property type="entry name" value="SULFOQUINOVOSYL TRANSFERASE SQD2"/>
    <property type="match status" value="1"/>
</dbReference>
<protein>
    <submittedName>
        <fullName evidence="3">Glycosyltransferase</fullName>
    </submittedName>
</protein>
<keyword evidence="4" id="KW-1185">Reference proteome</keyword>
<dbReference type="AlphaFoldDB" id="A0A7H8NA41"/>
<evidence type="ECO:0000256" key="1">
    <source>
        <dbReference type="ARBA" id="ARBA00022679"/>
    </source>
</evidence>
<dbReference type="SUPFAM" id="SSF53756">
    <property type="entry name" value="UDP-Glycosyltransferase/glycogen phosphorylase"/>
    <property type="match status" value="1"/>
</dbReference>
<dbReference type="InterPro" id="IPR050194">
    <property type="entry name" value="Glycosyltransferase_grp1"/>
</dbReference>